<evidence type="ECO:0000313" key="2">
    <source>
        <dbReference type="Ensembl" id="ENSOKIP00005099755.1"/>
    </source>
</evidence>
<evidence type="ECO:0000256" key="1">
    <source>
        <dbReference type="SAM" id="Phobius"/>
    </source>
</evidence>
<feature type="transmembrane region" description="Helical" evidence="1">
    <location>
        <begin position="94"/>
        <end position="116"/>
    </location>
</feature>
<keyword evidence="1" id="KW-1133">Transmembrane helix</keyword>
<dbReference type="GeneTree" id="ENSGT00990000204633"/>
<reference evidence="2" key="1">
    <citation type="submission" date="2025-08" db="UniProtKB">
        <authorList>
            <consortium name="Ensembl"/>
        </authorList>
    </citation>
    <scope>IDENTIFICATION</scope>
</reference>
<dbReference type="Proteomes" id="UP000694557">
    <property type="component" value="Unassembled WGS sequence"/>
</dbReference>
<name>A0A8C7KFK2_ONCKI</name>
<keyword evidence="1" id="KW-0472">Membrane</keyword>
<keyword evidence="1" id="KW-0812">Transmembrane</keyword>
<accession>A0A8C7KFK2</accession>
<evidence type="ECO:0000313" key="3">
    <source>
        <dbReference type="Proteomes" id="UP000694557"/>
    </source>
</evidence>
<reference evidence="2" key="2">
    <citation type="submission" date="2025-09" db="UniProtKB">
        <authorList>
            <consortium name="Ensembl"/>
        </authorList>
    </citation>
    <scope>IDENTIFICATION</scope>
</reference>
<proteinExistence type="predicted"/>
<dbReference type="Ensembl" id="ENSOKIT00005106905.1">
    <property type="protein sequence ID" value="ENSOKIP00005099755.1"/>
    <property type="gene ID" value="ENSOKIG00005043920.1"/>
</dbReference>
<keyword evidence="3" id="KW-1185">Reference proteome</keyword>
<sequence length="270" mass="28476">VPGSDTGHLTEALVSLPGTSKPLTFHPMTFGDPDDVYHLVLLLLDPVHLLGDGAAVQLHLHDMGLLKGSMYLSVDEDPDGCAVFLHVIKVLLQLLLATLVCPLLGILGECLLLALVPGRVYIQESALALITEVLGEDGLEGPQATDCVDVPNNPHHHHRRSLDDSDRLHRLTQTVHTQASAVHLTQDVGHAGLVAHEGGEVDGLAGVVLGPAAGLPPVLLAALAGQEAHVPMAGRVEFTVRLGGSRNRCSRQLTSDNASRALKPQVIAVD</sequence>
<dbReference type="AlphaFoldDB" id="A0A8C7KFK2"/>
<protein>
    <submittedName>
        <fullName evidence="2">Uncharacterized protein</fullName>
    </submittedName>
</protein>
<organism evidence="2 3">
    <name type="scientific">Oncorhynchus kisutch</name>
    <name type="common">Coho salmon</name>
    <name type="synonym">Salmo kisutch</name>
    <dbReference type="NCBI Taxonomy" id="8019"/>
    <lineage>
        <taxon>Eukaryota</taxon>
        <taxon>Metazoa</taxon>
        <taxon>Chordata</taxon>
        <taxon>Craniata</taxon>
        <taxon>Vertebrata</taxon>
        <taxon>Euteleostomi</taxon>
        <taxon>Actinopterygii</taxon>
        <taxon>Neopterygii</taxon>
        <taxon>Teleostei</taxon>
        <taxon>Protacanthopterygii</taxon>
        <taxon>Salmoniformes</taxon>
        <taxon>Salmonidae</taxon>
        <taxon>Salmoninae</taxon>
        <taxon>Oncorhynchus</taxon>
    </lineage>
</organism>